<feature type="non-terminal residue" evidence="3">
    <location>
        <position position="95"/>
    </location>
</feature>
<name>A0A1X0RKJ6_RHIZD</name>
<evidence type="ECO:0000313" key="3">
    <source>
        <dbReference type="EMBL" id="ORE12428.1"/>
    </source>
</evidence>
<sequence length="95" mass="10671">WNKNEKQLSIIVGELMAIWFALQAHAQRFRDQTIHIYSDNRTAFKYAAKAGGTTSPTLQLIALEIQDICNQHNLTVIYQHIPGAMNTAASALSRM</sequence>
<organism evidence="3 4">
    <name type="scientific">Rhizopus microsporus</name>
    <dbReference type="NCBI Taxonomy" id="58291"/>
    <lineage>
        <taxon>Eukaryota</taxon>
        <taxon>Fungi</taxon>
        <taxon>Fungi incertae sedis</taxon>
        <taxon>Mucoromycota</taxon>
        <taxon>Mucoromycotina</taxon>
        <taxon>Mucoromycetes</taxon>
        <taxon>Mucorales</taxon>
        <taxon>Mucorineae</taxon>
        <taxon>Rhizopodaceae</taxon>
        <taxon>Rhizopus</taxon>
    </lineage>
</organism>
<dbReference type="InterPro" id="IPR012337">
    <property type="entry name" value="RNaseH-like_sf"/>
</dbReference>
<keyword evidence="1" id="KW-0732">Signal</keyword>
<accession>A0A1X0RKJ6</accession>
<dbReference type="AlphaFoldDB" id="A0A1X0RKJ6"/>
<dbReference type="SUPFAM" id="SSF53098">
    <property type="entry name" value="Ribonuclease H-like"/>
    <property type="match status" value="1"/>
</dbReference>
<evidence type="ECO:0000313" key="4">
    <source>
        <dbReference type="Proteomes" id="UP000242381"/>
    </source>
</evidence>
<dbReference type="Gene3D" id="3.30.420.10">
    <property type="entry name" value="Ribonuclease H-like superfamily/Ribonuclease H"/>
    <property type="match status" value="1"/>
</dbReference>
<evidence type="ECO:0000259" key="2">
    <source>
        <dbReference type="Pfam" id="PF13456"/>
    </source>
</evidence>
<dbReference type="GO" id="GO:0004523">
    <property type="term" value="F:RNA-DNA hybrid ribonuclease activity"/>
    <property type="evidence" value="ECO:0007669"/>
    <property type="project" value="InterPro"/>
</dbReference>
<dbReference type="GO" id="GO:0003676">
    <property type="term" value="F:nucleic acid binding"/>
    <property type="evidence" value="ECO:0007669"/>
    <property type="project" value="InterPro"/>
</dbReference>
<proteinExistence type="predicted"/>
<dbReference type="InterPro" id="IPR036397">
    <property type="entry name" value="RNaseH_sf"/>
</dbReference>
<reference evidence="3 4" key="1">
    <citation type="journal article" date="2016" name="Proc. Natl. Acad. Sci. U.S.A.">
        <title>Lipid metabolic changes in an early divergent fungus govern the establishment of a mutualistic symbiosis with endobacteria.</title>
        <authorList>
            <person name="Lastovetsky O.A."/>
            <person name="Gaspar M.L."/>
            <person name="Mondo S.J."/>
            <person name="LaButti K.M."/>
            <person name="Sandor L."/>
            <person name="Grigoriev I.V."/>
            <person name="Henry S.A."/>
            <person name="Pawlowska T.E."/>
        </authorList>
    </citation>
    <scope>NUCLEOTIDE SEQUENCE [LARGE SCALE GENOMIC DNA]</scope>
    <source>
        <strain evidence="3 4">ATCC 11559</strain>
    </source>
</reference>
<dbReference type="Pfam" id="PF13456">
    <property type="entry name" value="RVT_3"/>
    <property type="match status" value="1"/>
</dbReference>
<feature type="signal peptide" evidence="1">
    <location>
        <begin position="1"/>
        <end position="26"/>
    </location>
</feature>
<protein>
    <recommendedName>
        <fullName evidence="2">RNase H type-1 domain-containing protein</fullName>
    </recommendedName>
</protein>
<gene>
    <name evidence="3" type="ORF">BCV71DRAFT_147302</name>
</gene>
<feature type="domain" description="RNase H type-1" evidence="2">
    <location>
        <begin position="7"/>
        <end position="95"/>
    </location>
</feature>
<evidence type="ECO:0000256" key="1">
    <source>
        <dbReference type="SAM" id="SignalP"/>
    </source>
</evidence>
<feature type="non-terminal residue" evidence="3">
    <location>
        <position position="1"/>
    </location>
</feature>
<dbReference type="InterPro" id="IPR002156">
    <property type="entry name" value="RNaseH_domain"/>
</dbReference>
<dbReference type="Proteomes" id="UP000242381">
    <property type="component" value="Unassembled WGS sequence"/>
</dbReference>
<feature type="chain" id="PRO_5013185218" description="RNase H type-1 domain-containing protein" evidence="1">
    <location>
        <begin position="27"/>
        <end position="95"/>
    </location>
</feature>
<dbReference type="CDD" id="cd09275">
    <property type="entry name" value="RNase_HI_RT_DIRS1"/>
    <property type="match status" value="1"/>
</dbReference>
<dbReference type="EMBL" id="KV921670">
    <property type="protein sequence ID" value="ORE12428.1"/>
    <property type="molecule type" value="Genomic_DNA"/>
</dbReference>